<dbReference type="AlphaFoldDB" id="A0A2N3YIX5"/>
<dbReference type="Proteomes" id="UP000233781">
    <property type="component" value="Unassembled WGS sequence"/>
</dbReference>
<dbReference type="Pfam" id="PF03992">
    <property type="entry name" value="ABM"/>
    <property type="match status" value="1"/>
</dbReference>
<dbReference type="PANTHER" id="PTHR33336:SF15">
    <property type="entry name" value="ABM DOMAIN-CONTAINING PROTEIN"/>
    <property type="match status" value="1"/>
</dbReference>
<feature type="domain" description="ABM" evidence="1">
    <location>
        <begin position="3"/>
        <end position="92"/>
    </location>
</feature>
<proteinExistence type="predicted"/>
<dbReference type="InterPro" id="IPR011008">
    <property type="entry name" value="Dimeric_a/b-barrel"/>
</dbReference>
<organism evidence="2 3">
    <name type="scientific">Phycicoccus duodecadis</name>
    <dbReference type="NCBI Taxonomy" id="173053"/>
    <lineage>
        <taxon>Bacteria</taxon>
        <taxon>Bacillati</taxon>
        <taxon>Actinomycetota</taxon>
        <taxon>Actinomycetes</taxon>
        <taxon>Micrococcales</taxon>
        <taxon>Intrasporangiaceae</taxon>
        <taxon>Phycicoccus</taxon>
    </lineage>
</organism>
<reference evidence="2 3" key="1">
    <citation type="submission" date="2017-12" db="EMBL/GenBank/DDBJ databases">
        <title>Sequencing the genomes of 1000 Actinobacteria strains.</title>
        <authorList>
            <person name="Klenk H.-P."/>
        </authorList>
    </citation>
    <scope>NUCLEOTIDE SEQUENCE [LARGE SCALE GENOMIC DNA]</scope>
    <source>
        <strain evidence="2 3">DSM 12806</strain>
    </source>
</reference>
<gene>
    <name evidence="2" type="ORF">ATL31_1623</name>
</gene>
<accession>A0A2N3YIX5</accession>
<evidence type="ECO:0000259" key="1">
    <source>
        <dbReference type="PROSITE" id="PS51725"/>
    </source>
</evidence>
<dbReference type="PANTHER" id="PTHR33336">
    <property type="entry name" value="QUINOL MONOOXYGENASE YGIN-RELATED"/>
    <property type="match status" value="1"/>
</dbReference>
<dbReference type="InterPro" id="IPR007138">
    <property type="entry name" value="ABM_dom"/>
</dbReference>
<comment type="caution">
    <text evidence="2">The sequence shown here is derived from an EMBL/GenBank/DDBJ whole genome shotgun (WGS) entry which is preliminary data.</text>
</comment>
<keyword evidence="2" id="KW-0560">Oxidoreductase</keyword>
<keyword evidence="3" id="KW-1185">Reference proteome</keyword>
<sequence length="98" mass="10252">MSLHVVATLPAKPEATDAIRAALRTLVEATRQEEGCLSYDLYESASAPGMFVTVEEWTDQAALDAHMRTPHIAAALEAAEGALAGDIAIHPLVPVSAG</sequence>
<keyword evidence="2" id="KW-0503">Monooxygenase</keyword>
<dbReference type="InterPro" id="IPR050744">
    <property type="entry name" value="AI-2_Isomerase_LsrG"/>
</dbReference>
<dbReference type="SUPFAM" id="SSF54909">
    <property type="entry name" value="Dimeric alpha+beta barrel"/>
    <property type="match status" value="1"/>
</dbReference>
<evidence type="ECO:0000313" key="3">
    <source>
        <dbReference type="Proteomes" id="UP000233781"/>
    </source>
</evidence>
<dbReference type="RefSeq" id="WP_101395312.1">
    <property type="nucleotide sequence ID" value="NZ_PJNE01000001.1"/>
</dbReference>
<dbReference type="EMBL" id="PJNE01000001">
    <property type="protein sequence ID" value="PKW26801.1"/>
    <property type="molecule type" value="Genomic_DNA"/>
</dbReference>
<dbReference type="GO" id="GO:0004497">
    <property type="term" value="F:monooxygenase activity"/>
    <property type="evidence" value="ECO:0007669"/>
    <property type="project" value="UniProtKB-KW"/>
</dbReference>
<dbReference type="PROSITE" id="PS51725">
    <property type="entry name" value="ABM"/>
    <property type="match status" value="1"/>
</dbReference>
<name>A0A2N3YIX5_9MICO</name>
<dbReference type="OrthoDB" id="5080511at2"/>
<dbReference type="Gene3D" id="3.30.70.100">
    <property type="match status" value="1"/>
</dbReference>
<evidence type="ECO:0000313" key="2">
    <source>
        <dbReference type="EMBL" id="PKW26801.1"/>
    </source>
</evidence>
<protein>
    <submittedName>
        <fullName evidence="2">Quinol monooxygenase YgiN</fullName>
    </submittedName>
</protein>